<dbReference type="SUPFAM" id="SSF51726">
    <property type="entry name" value="UROD/MetE-like"/>
    <property type="match status" value="1"/>
</dbReference>
<dbReference type="PANTHER" id="PTHR47099">
    <property type="entry name" value="METHYLCOBAMIDE:COM METHYLTRANSFERASE MTBA"/>
    <property type="match status" value="1"/>
</dbReference>
<organism evidence="2 3">
    <name type="scientific">Bacteroides ovatus</name>
    <dbReference type="NCBI Taxonomy" id="28116"/>
    <lineage>
        <taxon>Bacteria</taxon>
        <taxon>Pseudomonadati</taxon>
        <taxon>Bacteroidota</taxon>
        <taxon>Bacteroidia</taxon>
        <taxon>Bacteroidales</taxon>
        <taxon>Bacteroidaceae</taxon>
        <taxon>Bacteroides</taxon>
    </lineage>
</organism>
<gene>
    <name evidence="2" type="ORF">F3B85_19175</name>
</gene>
<comment type="caution">
    <text evidence="2">The sequence shown here is derived from an EMBL/GenBank/DDBJ whole genome shotgun (WGS) entry which is preliminary data.</text>
</comment>
<sequence length="337" mass="37040">MSRINMKNWISQVIQSKERMAIPIMTYPGIELTGKSVYEAVTNGKVHFEAIKALYDQYPSAATTVIMDLTVEAEAFGASITFPENEVPSVTCRLVTDYESVKALEIPDLGKGRIAEYLKANELTAEYVRDRPVFAGCIGPYSLAGRLFDMTEIMIAIYTEPETVELLLTKCTEFITSYCRALKSVGVNGVVMAEPASGLLSNDDCSSYSSVYIKKIVDAVQDETFSVILHNCGNGGHCTKAMLETGAASYHFGNKINMIDALRECPSDVLVMGNLDPVGVFKMGTVEEIREATLNLLQKTSEYDNFVLSSGCDIPPEVPVGNIESFYNALNEYNKKN</sequence>
<dbReference type="Pfam" id="PF01208">
    <property type="entry name" value="URO-D"/>
    <property type="match status" value="1"/>
</dbReference>
<evidence type="ECO:0000259" key="1">
    <source>
        <dbReference type="Pfam" id="PF01208"/>
    </source>
</evidence>
<feature type="domain" description="Uroporphyrinogen decarboxylase (URO-D)" evidence="1">
    <location>
        <begin position="32"/>
        <end position="333"/>
    </location>
</feature>
<keyword evidence="2" id="KW-0489">Methyltransferase</keyword>
<name>A0A5M5M8F3_BACOV</name>
<dbReference type="InterPro" id="IPR052024">
    <property type="entry name" value="Methanogen_methyltrans"/>
</dbReference>
<dbReference type="GO" id="GO:0004853">
    <property type="term" value="F:uroporphyrinogen decarboxylase activity"/>
    <property type="evidence" value="ECO:0007669"/>
    <property type="project" value="InterPro"/>
</dbReference>
<dbReference type="GO" id="GO:0008168">
    <property type="term" value="F:methyltransferase activity"/>
    <property type="evidence" value="ECO:0007669"/>
    <property type="project" value="UniProtKB-KW"/>
</dbReference>
<dbReference type="PANTHER" id="PTHR47099:SF1">
    <property type="entry name" value="METHYLCOBAMIDE:COM METHYLTRANSFERASE MTBA"/>
    <property type="match status" value="1"/>
</dbReference>
<evidence type="ECO:0000313" key="2">
    <source>
        <dbReference type="EMBL" id="KAA4531595.1"/>
    </source>
</evidence>
<dbReference type="AlphaFoldDB" id="A0A5M5M8F3"/>
<protein>
    <submittedName>
        <fullName evidence="2">Methylcobamide--CoM methyltransferase</fullName>
    </submittedName>
</protein>
<dbReference type="RefSeq" id="WP_004307055.1">
    <property type="nucleotide sequence ID" value="NZ_CABKQC010000011.1"/>
</dbReference>
<dbReference type="GO" id="GO:0006779">
    <property type="term" value="P:porphyrin-containing compound biosynthetic process"/>
    <property type="evidence" value="ECO:0007669"/>
    <property type="project" value="InterPro"/>
</dbReference>
<dbReference type="Proteomes" id="UP000478493">
    <property type="component" value="Unassembled WGS sequence"/>
</dbReference>
<dbReference type="InterPro" id="IPR000257">
    <property type="entry name" value="Uroporphyrinogen_deCOase"/>
</dbReference>
<proteinExistence type="predicted"/>
<dbReference type="EMBL" id="VWGP01000016">
    <property type="protein sequence ID" value="KAA4531595.1"/>
    <property type="molecule type" value="Genomic_DNA"/>
</dbReference>
<accession>A0A5M5M8F3</accession>
<keyword evidence="2" id="KW-0808">Transferase</keyword>
<evidence type="ECO:0000313" key="3">
    <source>
        <dbReference type="Proteomes" id="UP000478493"/>
    </source>
</evidence>
<dbReference type="GO" id="GO:0032259">
    <property type="term" value="P:methylation"/>
    <property type="evidence" value="ECO:0007669"/>
    <property type="project" value="UniProtKB-KW"/>
</dbReference>
<reference evidence="2 3" key="1">
    <citation type="journal article" date="2019" name="Nat. Med.">
        <title>A library of human gut bacterial isolates paired with longitudinal multiomics data enables mechanistic microbiome research.</title>
        <authorList>
            <person name="Poyet M."/>
            <person name="Groussin M."/>
            <person name="Gibbons S.M."/>
            <person name="Avila-Pacheco J."/>
            <person name="Jiang X."/>
            <person name="Kearney S.M."/>
            <person name="Perrotta A.R."/>
            <person name="Berdy B."/>
            <person name="Zhao S."/>
            <person name="Lieberman T.D."/>
            <person name="Swanson P.K."/>
            <person name="Smith M."/>
            <person name="Roesemann S."/>
            <person name="Alexander J.E."/>
            <person name="Rich S.A."/>
            <person name="Livny J."/>
            <person name="Vlamakis H."/>
            <person name="Clish C."/>
            <person name="Bullock K."/>
            <person name="Deik A."/>
            <person name="Scott J."/>
            <person name="Pierce K.A."/>
            <person name="Xavier R.J."/>
            <person name="Alm E.J."/>
        </authorList>
    </citation>
    <scope>NUCLEOTIDE SEQUENCE [LARGE SCALE GENOMIC DNA]</scope>
    <source>
        <strain evidence="2 3">BIOML-A41</strain>
    </source>
</reference>
<dbReference type="InterPro" id="IPR038071">
    <property type="entry name" value="UROD/MetE-like_sf"/>
</dbReference>
<dbReference type="Gene3D" id="3.20.20.210">
    <property type="match status" value="1"/>
</dbReference>
<dbReference type="CDD" id="cd03465">
    <property type="entry name" value="URO-D_like"/>
    <property type="match status" value="1"/>
</dbReference>